<reference evidence="1" key="2">
    <citation type="submission" date="2023-05" db="EMBL/GenBank/DDBJ databases">
        <authorList>
            <person name="Schelkunov M.I."/>
        </authorList>
    </citation>
    <scope>NUCLEOTIDE SEQUENCE</scope>
    <source>
        <strain evidence="1">Hsosn_3</strain>
        <tissue evidence="1">Leaf</tissue>
    </source>
</reference>
<sequence>MCWQKLGYNPILYEDLSMQSWAEEVLQHSQRNVVNKIFMARHQGLGLSVLFLPRIVLLTAADNKTHNANSRRILWQCLHFAAPALVFTLKDLILYSNTSSSTFTAPPDFISAKKQFTQSSSPTFSLSVPNPQSKDPSTVFATPAHNDNVPDFISAMKEFTLSSSPTFSFSTPNSQLERPLAVFATPSHKDNTFTFSTTCSSTSAAPKAGNVMHDFMFDDKLTNLVKPLTLSSSGTFSFPSDVDGMRIKPVCEGYRRIYSPFDPFYKGPEFVVPPHVKESCDLALEKYNNEKDTNYKYVRPLFAQEETEDNITTHYFFFKASASDSDPYAAESFKAIFTSGFRFSDGNKPSVKDVQQVSLVPGRRSR</sequence>
<reference evidence="1" key="1">
    <citation type="submission" date="2023-02" db="EMBL/GenBank/DDBJ databases">
        <title>Genome of toxic invasive species Heracleum sosnowskyi carries increased number of genes despite the absence of recent whole-genome duplications.</title>
        <authorList>
            <person name="Schelkunov M."/>
            <person name="Shtratnikova V."/>
            <person name="Makarenko M."/>
            <person name="Klepikova A."/>
            <person name="Omelchenko D."/>
            <person name="Novikova G."/>
            <person name="Obukhova E."/>
            <person name="Bogdanov V."/>
            <person name="Penin A."/>
            <person name="Logacheva M."/>
        </authorList>
    </citation>
    <scope>NUCLEOTIDE SEQUENCE</scope>
    <source>
        <strain evidence="1">Hsosn_3</strain>
        <tissue evidence="1">Leaf</tissue>
    </source>
</reference>
<evidence type="ECO:0000313" key="1">
    <source>
        <dbReference type="EMBL" id="KAK1377083.1"/>
    </source>
</evidence>
<name>A0AAD8I388_9APIA</name>
<evidence type="ECO:0000313" key="2">
    <source>
        <dbReference type="Proteomes" id="UP001237642"/>
    </source>
</evidence>
<proteinExistence type="predicted"/>
<gene>
    <name evidence="1" type="ORF">POM88_033276</name>
</gene>
<dbReference type="EMBL" id="JAUIZM010000007">
    <property type="protein sequence ID" value="KAK1377083.1"/>
    <property type="molecule type" value="Genomic_DNA"/>
</dbReference>
<protein>
    <submittedName>
        <fullName evidence="1">Uncharacterized protein</fullName>
    </submittedName>
</protein>
<keyword evidence="2" id="KW-1185">Reference proteome</keyword>
<accession>A0AAD8I388</accession>
<comment type="caution">
    <text evidence="1">The sequence shown here is derived from an EMBL/GenBank/DDBJ whole genome shotgun (WGS) entry which is preliminary data.</text>
</comment>
<dbReference type="Proteomes" id="UP001237642">
    <property type="component" value="Unassembled WGS sequence"/>
</dbReference>
<dbReference type="AlphaFoldDB" id="A0AAD8I388"/>
<organism evidence="1 2">
    <name type="scientific">Heracleum sosnowskyi</name>
    <dbReference type="NCBI Taxonomy" id="360622"/>
    <lineage>
        <taxon>Eukaryota</taxon>
        <taxon>Viridiplantae</taxon>
        <taxon>Streptophyta</taxon>
        <taxon>Embryophyta</taxon>
        <taxon>Tracheophyta</taxon>
        <taxon>Spermatophyta</taxon>
        <taxon>Magnoliopsida</taxon>
        <taxon>eudicotyledons</taxon>
        <taxon>Gunneridae</taxon>
        <taxon>Pentapetalae</taxon>
        <taxon>asterids</taxon>
        <taxon>campanulids</taxon>
        <taxon>Apiales</taxon>
        <taxon>Apiaceae</taxon>
        <taxon>Apioideae</taxon>
        <taxon>apioid superclade</taxon>
        <taxon>Tordylieae</taxon>
        <taxon>Tordyliinae</taxon>
        <taxon>Heracleum</taxon>
    </lineage>
</organism>